<dbReference type="Gene3D" id="3.40.1440.10">
    <property type="entry name" value="GIY-YIG endonuclease"/>
    <property type="match status" value="1"/>
</dbReference>
<keyword evidence="6" id="KW-1185">Reference proteome</keyword>
<dbReference type="Pfam" id="PF01541">
    <property type="entry name" value="GIY-YIG"/>
    <property type="match status" value="1"/>
</dbReference>
<gene>
    <name evidence="5" type="ORF">SOPHRITA_111</name>
</gene>
<sequence>MNQKMNNIPIYGYIYMIENVSNKKKYIGQTVDIKKRMERHKQNMRNGIQSKLYSAMRKYGEDGFTLSILEAVYSKEEADEAEKFYIELFDTFNSDGYNMTAGGDGFVKGENHPMYGKKHSEESRRKIGLGHKGKFVSDETREKLSALAKNRYVGENNPNVKLTEKEVLEIIELINTKQYELQEIAEMFCVKPAQISKINCGRAWKKFHHLIRK</sequence>
<evidence type="ECO:0000313" key="6">
    <source>
        <dbReference type="Proteomes" id="UP000827460"/>
    </source>
</evidence>
<protein>
    <submittedName>
        <fullName evidence="5">GIY-YIG endonuclease</fullName>
    </submittedName>
</protein>
<comment type="similarity">
    <text evidence="2">To endonucleases of group I introns of fungi and phage.</text>
</comment>
<comment type="cofactor">
    <cofactor evidence="1">
        <name>Mg(2+)</name>
        <dbReference type="ChEBI" id="CHEBI:18420"/>
    </cofactor>
</comment>
<keyword evidence="5" id="KW-0255">Endonuclease</keyword>
<dbReference type="SUPFAM" id="SSF82771">
    <property type="entry name" value="GIY-YIG endonuclease"/>
    <property type="match status" value="1"/>
</dbReference>
<dbReference type="InterPro" id="IPR003611">
    <property type="entry name" value="NUMOD3"/>
</dbReference>
<dbReference type="SUPFAM" id="SSF64496">
    <property type="entry name" value="DNA-binding domain of intron-encoded endonucleases"/>
    <property type="match status" value="1"/>
</dbReference>
<reference evidence="5" key="1">
    <citation type="submission" date="2021-10" db="EMBL/GenBank/DDBJ databases">
        <authorList>
            <person name="Lavering E.D."/>
            <person name="James R."/>
            <person name="Fairholm J.D."/>
            <person name="Ogilvie B.H."/>
            <person name="Thurgood T.L."/>
            <person name="Robison R.A."/>
            <person name="Grose J.H."/>
        </authorList>
    </citation>
    <scope>NUCLEOTIDE SEQUENCE</scope>
</reference>
<name>A0AAE9CE98_9CAUD</name>
<dbReference type="PROSITE" id="PS50164">
    <property type="entry name" value="GIY_YIG"/>
    <property type="match status" value="1"/>
</dbReference>
<organism evidence="5 6">
    <name type="scientific">Bacillus phage vB_BanS_Sophrita</name>
    <dbReference type="NCBI Taxonomy" id="2894790"/>
    <lineage>
        <taxon>Viruses</taxon>
        <taxon>Duplodnaviria</taxon>
        <taxon>Heunggongvirae</taxon>
        <taxon>Uroviricota</taxon>
        <taxon>Caudoviricetes</taxon>
        <taxon>Joanripponvirinae</taxon>
        <taxon>Sophritavirus</taxon>
        <taxon>Sophritavirus sophrita</taxon>
    </lineage>
</organism>
<dbReference type="GO" id="GO:0003677">
    <property type="term" value="F:DNA binding"/>
    <property type="evidence" value="ECO:0007669"/>
    <property type="project" value="InterPro"/>
</dbReference>
<evidence type="ECO:0000313" key="5">
    <source>
        <dbReference type="EMBL" id="UGO50702.1"/>
    </source>
</evidence>
<dbReference type="SMART" id="SM00465">
    <property type="entry name" value="GIYc"/>
    <property type="match status" value="1"/>
</dbReference>
<dbReference type="GO" id="GO:0004519">
    <property type="term" value="F:endonuclease activity"/>
    <property type="evidence" value="ECO:0007669"/>
    <property type="project" value="UniProtKB-KW"/>
</dbReference>
<evidence type="ECO:0000256" key="2">
    <source>
        <dbReference type="ARBA" id="ARBA00010045"/>
    </source>
</evidence>
<dbReference type="Pfam" id="PF07460">
    <property type="entry name" value="NUMOD3"/>
    <property type="match status" value="2"/>
</dbReference>
<evidence type="ECO:0000259" key="4">
    <source>
        <dbReference type="PROSITE" id="PS50164"/>
    </source>
</evidence>
<feature type="domain" description="GIY-YIG" evidence="4">
    <location>
        <begin position="10"/>
        <end position="99"/>
    </location>
</feature>
<evidence type="ECO:0000256" key="3">
    <source>
        <dbReference type="ARBA" id="ARBA00022842"/>
    </source>
</evidence>
<dbReference type="NCBIfam" id="TIGR01453">
    <property type="entry name" value="grpIintron_endo"/>
    <property type="match status" value="1"/>
</dbReference>
<dbReference type="CDD" id="cd10443">
    <property type="entry name" value="GIY-YIG_HE_Tlr8p_PBC-V_like"/>
    <property type="match status" value="1"/>
</dbReference>
<dbReference type="InterPro" id="IPR000305">
    <property type="entry name" value="GIY-YIG_endonuc"/>
</dbReference>
<keyword evidence="3" id="KW-0460">Magnesium</keyword>
<proteinExistence type="predicted"/>
<dbReference type="SMART" id="SM00496">
    <property type="entry name" value="IENR2"/>
    <property type="match status" value="2"/>
</dbReference>
<dbReference type="EMBL" id="OK499991">
    <property type="protein sequence ID" value="UGO50702.1"/>
    <property type="molecule type" value="Genomic_DNA"/>
</dbReference>
<evidence type="ECO:0000256" key="1">
    <source>
        <dbReference type="ARBA" id="ARBA00001946"/>
    </source>
</evidence>
<keyword evidence="5" id="KW-0540">Nuclease</keyword>
<keyword evidence="5" id="KW-0378">Hydrolase</keyword>
<accession>A0AAE9CE98</accession>
<dbReference type="InterPro" id="IPR006350">
    <property type="entry name" value="Intron_endoG1"/>
</dbReference>
<dbReference type="InterPro" id="IPR035901">
    <property type="entry name" value="GIY-YIG_endonuc_sf"/>
</dbReference>
<dbReference type="Proteomes" id="UP000827460">
    <property type="component" value="Segment"/>
</dbReference>